<dbReference type="SUPFAM" id="SSF56672">
    <property type="entry name" value="DNA/RNA polymerases"/>
    <property type="match status" value="1"/>
</dbReference>
<keyword evidence="4" id="KW-1185">Reference proteome</keyword>
<name>A0A445LY00_GLYSO</name>
<reference evidence="3 4" key="1">
    <citation type="submission" date="2018-09" db="EMBL/GenBank/DDBJ databases">
        <title>A high-quality reference genome of wild soybean provides a powerful tool to mine soybean genomes.</title>
        <authorList>
            <person name="Xie M."/>
            <person name="Chung C.Y.L."/>
            <person name="Li M.-W."/>
            <person name="Wong F.-L."/>
            <person name="Chan T.-F."/>
            <person name="Lam H.-M."/>
        </authorList>
    </citation>
    <scope>NUCLEOTIDE SEQUENCE [LARGE SCALE GENOMIC DNA]</scope>
    <source>
        <strain evidence="4">cv. W05</strain>
        <tissue evidence="3">Hypocotyl of etiolated seedlings</tissue>
    </source>
</reference>
<dbReference type="Proteomes" id="UP000289340">
    <property type="component" value="Chromosome 1"/>
</dbReference>
<dbReference type="PANTHER" id="PTHR11439:SF483">
    <property type="entry name" value="PEPTIDE SYNTHASE GLIP-LIKE, PUTATIVE (AFU_ORTHOLOGUE AFUA_3G12920)-RELATED"/>
    <property type="match status" value="1"/>
</dbReference>
<comment type="caution">
    <text evidence="3">The sequence shown here is derived from an EMBL/GenBank/DDBJ whole genome shotgun (WGS) entry which is preliminary data.</text>
</comment>
<keyword evidence="3" id="KW-0548">Nucleotidyltransferase</keyword>
<evidence type="ECO:0000313" key="4">
    <source>
        <dbReference type="Proteomes" id="UP000289340"/>
    </source>
</evidence>
<dbReference type="EMBL" id="QZWG01000001">
    <property type="protein sequence ID" value="RZC28179.1"/>
    <property type="molecule type" value="Genomic_DNA"/>
</dbReference>
<keyword evidence="1" id="KW-0812">Transmembrane</keyword>
<feature type="domain" description="Reverse transcriptase Ty1/copia-type" evidence="2">
    <location>
        <begin position="160"/>
        <end position="299"/>
    </location>
</feature>
<evidence type="ECO:0000256" key="1">
    <source>
        <dbReference type="SAM" id="Phobius"/>
    </source>
</evidence>
<keyword evidence="1" id="KW-1133">Transmembrane helix</keyword>
<accession>A0A445LY00</accession>
<keyword evidence="3" id="KW-0808">Transferase</keyword>
<dbReference type="InterPro" id="IPR029058">
    <property type="entry name" value="AB_hydrolase_fold"/>
</dbReference>
<evidence type="ECO:0000259" key="2">
    <source>
        <dbReference type="Pfam" id="PF07727"/>
    </source>
</evidence>
<sequence length="492" mass="56357">MRITQFTLLDTQLEHRLFVSCNKSLLIRELGISITSLSGAFNGTTRTYIDGMRSLQHVMEKDCIRGLVDCLLGKCRVWQMSQWRYPPHVSPPFKGYRNEDWQENDGTLNTISMTHPRLPIEQPSCLIKPDSDCELLQPGISHQTKIKPQLKHLNPIPIVAHLVAKGYHQQYDNDYHETFSLVVKLQTIKLVICLALSKECSFSQMDVNIVFLHDTISKDIYMSQLPAFIHLQLPNHVCKLHKAFYGLKHALIAWYHALKSFLLHFRFVSSKSDTSLFIYNRGSILTYFLVYVDNLLLTVNITIFVIFSKPTTCMMMLDQSTPIYRPHAISHQVMSPLAMTLSIASLSTHCNISLTCPVNKLSQYMKAPIEIHMQAAKRVLRSIGVYLIYFGPNVISWSCKKQSTIAKSSTEVEYRTIATTVTELLWLQQLLKELHVHPDRSPMVYSDNIGTTYLCVNMVFHSRKKYLAIDYHFVLDLVAKKKLGVSHVPSSH</sequence>
<dbReference type="Gene3D" id="3.40.50.1820">
    <property type="entry name" value="alpha/beta hydrolase"/>
    <property type="match status" value="1"/>
</dbReference>
<evidence type="ECO:0000313" key="3">
    <source>
        <dbReference type="EMBL" id="RZC28179.1"/>
    </source>
</evidence>
<organism evidence="3 4">
    <name type="scientific">Glycine soja</name>
    <name type="common">Wild soybean</name>
    <dbReference type="NCBI Taxonomy" id="3848"/>
    <lineage>
        <taxon>Eukaryota</taxon>
        <taxon>Viridiplantae</taxon>
        <taxon>Streptophyta</taxon>
        <taxon>Embryophyta</taxon>
        <taxon>Tracheophyta</taxon>
        <taxon>Spermatophyta</taxon>
        <taxon>Magnoliopsida</taxon>
        <taxon>eudicotyledons</taxon>
        <taxon>Gunneridae</taxon>
        <taxon>Pentapetalae</taxon>
        <taxon>rosids</taxon>
        <taxon>fabids</taxon>
        <taxon>Fabales</taxon>
        <taxon>Fabaceae</taxon>
        <taxon>Papilionoideae</taxon>
        <taxon>50 kb inversion clade</taxon>
        <taxon>NPAAA clade</taxon>
        <taxon>indigoferoid/millettioid clade</taxon>
        <taxon>Phaseoleae</taxon>
        <taxon>Glycine</taxon>
        <taxon>Glycine subgen. Soja</taxon>
    </lineage>
</organism>
<gene>
    <name evidence="3" type="ORF">D0Y65_000272</name>
</gene>
<proteinExistence type="predicted"/>
<dbReference type="InterPro" id="IPR013103">
    <property type="entry name" value="RVT_2"/>
</dbReference>
<dbReference type="PANTHER" id="PTHR11439">
    <property type="entry name" value="GAG-POL-RELATED RETROTRANSPOSON"/>
    <property type="match status" value="1"/>
</dbReference>
<dbReference type="Pfam" id="PF07727">
    <property type="entry name" value="RVT_2"/>
    <property type="match status" value="1"/>
</dbReference>
<keyword evidence="1" id="KW-0472">Membrane</keyword>
<feature type="transmembrane region" description="Helical" evidence="1">
    <location>
        <begin position="284"/>
        <end position="307"/>
    </location>
</feature>
<dbReference type="InterPro" id="IPR043502">
    <property type="entry name" value="DNA/RNA_pol_sf"/>
</dbReference>
<protein>
    <submittedName>
        <fullName evidence="3">Retrovirus-related Pol polyprotein from transposon RE1</fullName>
        <ecNumber evidence="3">2.7.7.7</ecNumber>
    </submittedName>
</protein>
<dbReference type="GO" id="GO:0003887">
    <property type="term" value="F:DNA-directed DNA polymerase activity"/>
    <property type="evidence" value="ECO:0007669"/>
    <property type="project" value="UniProtKB-EC"/>
</dbReference>
<dbReference type="EC" id="2.7.7.7" evidence="3"/>
<dbReference type="CDD" id="cd09272">
    <property type="entry name" value="RNase_HI_RT_Ty1"/>
    <property type="match status" value="1"/>
</dbReference>
<dbReference type="AlphaFoldDB" id="A0A445LY00"/>